<keyword evidence="3" id="KW-1185">Reference proteome</keyword>
<sequence length="261" mass="30293">MNITSFGNGEPIIFLHGLVGNQHVFKMEVKQLSEKYKTISYDYLGHGSDLGEEVVFTIENLVSQLYKVYESEQIKKAHICALSFGCYIAHAFAEKYPDKVISICNIGGHYNNLSFLFDQFTQSFQEPINDYPTWLKKYAERVKPNTKEMPNPYNEKSKDIFLTYGALLHPSIIKQSLKIRLHFDLKAVLKTYKKPLLWISGEYDSLYRTCTYDLKEIIPHVNYVEIPDAGHLVNLNQSALFLKEYERFLSRLVNRKDKDIA</sequence>
<evidence type="ECO:0000313" key="3">
    <source>
        <dbReference type="Proteomes" id="UP000315711"/>
    </source>
</evidence>
<dbReference type="PANTHER" id="PTHR43798">
    <property type="entry name" value="MONOACYLGLYCEROL LIPASE"/>
    <property type="match status" value="1"/>
</dbReference>
<protein>
    <submittedName>
        <fullName evidence="2">Pimeloyl-ACP methyl ester carboxylesterase</fullName>
    </submittedName>
</protein>
<dbReference type="InterPro" id="IPR029058">
    <property type="entry name" value="AB_hydrolase_fold"/>
</dbReference>
<evidence type="ECO:0000313" key="2">
    <source>
        <dbReference type="EMBL" id="TWI59064.1"/>
    </source>
</evidence>
<comment type="caution">
    <text evidence="2">The sequence shown here is derived from an EMBL/GenBank/DDBJ whole genome shotgun (WGS) entry which is preliminary data.</text>
</comment>
<name>A0A562QQQ5_9BACI</name>
<evidence type="ECO:0000259" key="1">
    <source>
        <dbReference type="Pfam" id="PF00561"/>
    </source>
</evidence>
<organism evidence="2 3">
    <name type="scientific">Halalkalibacter nanhaiisediminis</name>
    <dbReference type="NCBI Taxonomy" id="688079"/>
    <lineage>
        <taxon>Bacteria</taxon>
        <taxon>Bacillati</taxon>
        <taxon>Bacillota</taxon>
        <taxon>Bacilli</taxon>
        <taxon>Bacillales</taxon>
        <taxon>Bacillaceae</taxon>
        <taxon>Halalkalibacter</taxon>
    </lineage>
</organism>
<dbReference type="InterPro" id="IPR050266">
    <property type="entry name" value="AB_hydrolase_sf"/>
</dbReference>
<dbReference type="GO" id="GO:0016020">
    <property type="term" value="C:membrane"/>
    <property type="evidence" value="ECO:0007669"/>
    <property type="project" value="TreeGrafter"/>
</dbReference>
<gene>
    <name evidence="2" type="ORF">IQ10_00775</name>
</gene>
<dbReference type="Gene3D" id="3.40.50.1820">
    <property type="entry name" value="alpha/beta hydrolase"/>
    <property type="match status" value="1"/>
</dbReference>
<dbReference type="OrthoDB" id="9776853at2"/>
<dbReference type="PANTHER" id="PTHR43798:SF28">
    <property type="entry name" value="AB HYDROLASE-1 DOMAIN-CONTAINING PROTEIN"/>
    <property type="match status" value="1"/>
</dbReference>
<dbReference type="SUPFAM" id="SSF53474">
    <property type="entry name" value="alpha/beta-Hydrolases"/>
    <property type="match status" value="1"/>
</dbReference>
<dbReference type="Pfam" id="PF00561">
    <property type="entry name" value="Abhydrolase_1"/>
    <property type="match status" value="1"/>
</dbReference>
<dbReference type="AlphaFoldDB" id="A0A562QQQ5"/>
<proteinExistence type="predicted"/>
<accession>A0A562QQQ5</accession>
<dbReference type="RefSeq" id="WP_144449153.1">
    <property type="nucleotide sequence ID" value="NZ_VLKZ01000002.1"/>
</dbReference>
<feature type="domain" description="AB hydrolase-1" evidence="1">
    <location>
        <begin position="11"/>
        <end position="235"/>
    </location>
</feature>
<dbReference type="EMBL" id="VLKZ01000002">
    <property type="protein sequence ID" value="TWI59064.1"/>
    <property type="molecule type" value="Genomic_DNA"/>
</dbReference>
<dbReference type="Proteomes" id="UP000315711">
    <property type="component" value="Unassembled WGS sequence"/>
</dbReference>
<reference evidence="2 3" key="1">
    <citation type="journal article" date="2015" name="Stand. Genomic Sci.">
        <title>Genomic Encyclopedia of Bacterial and Archaeal Type Strains, Phase III: the genomes of soil and plant-associated and newly described type strains.</title>
        <authorList>
            <person name="Whitman W.B."/>
            <person name="Woyke T."/>
            <person name="Klenk H.P."/>
            <person name="Zhou Y."/>
            <person name="Lilburn T.G."/>
            <person name="Beck B.J."/>
            <person name="De Vos P."/>
            <person name="Vandamme P."/>
            <person name="Eisen J.A."/>
            <person name="Garrity G."/>
            <person name="Hugenholtz P."/>
            <person name="Kyrpides N.C."/>
        </authorList>
    </citation>
    <scope>NUCLEOTIDE SEQUENCE [LARGE SCALE GENOMIC DNA]</scope>
    <source>
        <strain evidence="2 3">CGMCC 1.10116</strain>
    </source>
</reference>
<dbReference type="InterPro" id="IPR000073">
    <property type="entry name" value="AB_hydrolase_1"/>
</dbReference>